<proteinExistence type="predicted"/>
<organism evidence="4 5">
    <name type="scientific">Capillimicrobium parvum</name>
    <dbReference type="NCBI Taxonomy" id="2884022"/>
    <lineage>
        <taxon>Bacteria</taxon>
        <taxon>Bacillati</taxon>
        <taxon>Actinomycetota</taxon>
        <taxon>Thermoleophilia</taxon>
        <taxon>Solirubrobacterales</taxon>
        <taxon>Capillimicrobiaceae</taxon>
        <taxon>Capillimicrobium</taxon>
    </lineage>
</organism>
<feature type="DNA-binding region" description="H-T-H motif" evidence="2">
    <location>
        <begin position="54"/>
        <end position="73"/>
    </location>
</feature>
<dbReference type="PANTHER" id="PTHR30055">
    <property type="entry name" value="HTH-TYPE TRANSCRIPTIONAL REGULATOR RUTR"/>
    <property type="match status" value="1"/>
</dbReference>
<dbReference type="GO" id="GO:0000976">
    <property type="term" value="F:transcription cis-regulatory region binding"/>
    <property type="evidence" value="ECO:0007669"/>
    <property type="project" value="TreeGrafter"/>
</dbReference>
<dbReference type="InterPro" id="IPR001647">
    <property type="entry name" value="HTH_TetR"/>
</dbReference>
<dbReference type="Pfam" id="PF00440">
    <property type="entry name" value="TetR_N"/>
    <property type="match status" value="1"/>
</dbReference>
<accession>A0A9E6XT26</accession>
<protein>
    <recommendedName>
        <fullName evidence="3">HTH tetR-type domain-containing protein</fullName>
    </recommendedName>
</protein>
<sequence length="221" mass="24558">MVSSVAGETREPAVQRLPRGRHGLPREFVVSSQRERLLDATSRAVSELGYRALTVAAILQRAGVSRKTFYEHFADKEECFLAAYDVVTEGLLHGVSHAYEQPGPWRRRVRAGLAEFLRLLAAEPAFARMCIVEVLAAGPRALERRDDAMRMFTVFFDAGRREAPAYVAPPPLAGESVVGAIYEIVYTRIRRGETAQLPDLLDDLMYVALVPFLGIDEALRG</sequence>
<name>A0A9E6XT26_9ACTN</name>
<evidence type="ECO:0000313" key="4">
    <source>
        <dbReference type="EMBL" id="UGS34024.1"/>
    </source>
</evidence>
<dbReference type="Gene3D" id="1.10.357.10">
    <property type="entry name" value="Tetracycline Repressor, domain 2"/>
    <property type="match status" value="1"/>
</dbReference>
<dbReference type="AlphaFoldDB" id="A0A9E6XT26"/>
<dbReference type="Proteomes" id="UP001162834">
    <property type="component" value="Chromosome"/>
</dbReference>
<gene>
    <name evidence="4" type="ORF">DSM104329_00394</name>
</gene>
<evidence type="ECO:0000256" key="1">
    <source>
        <dbReference type="ARBA" id="ARBA00023125"/>
    </source>
</evidence>
<reference evidence="4" key="1">
    <citation type="journal article" date="2022" name="Int. J. Syst. Evol. Microbiol.">
        <title>Pseudomonas aegrilactucae sp. nov. and Pseudomonas morbosilactucae sp. nov., pathogens causing bacterial rot of lettuce in Japan.</title>
        <authorList>
            <person name="Sawada H."/>
            <person name="Fujikawa T."/>
            <person name="Satou M."/>
        </authorList>
    </citation>
    <scope>NUCLEOTIDE SEQUENCE</scope>
    <source>
        <strain evidence="4">0166_1</strain>
    </source>
</reference>
<evidence type="ECO:0000259" key="3">
    <source>
        <dbReference type="PROSITE" id="PS50977"/>
    </source>
</evidence>
<dbReference type="InterPro" id="IPR009057">
    <property type="entry name" value="Homeodomain-like_sf"/>
</dbReference>
<dbReference type="KEGG" id="sbae:DSM104329_00394"/>
<dbReference type="GO" id="GO:0003700">
    <property type="term" value="F:DNA-binding transcription factor activity"/>
    <property type="evidence" value="ECO:0007669"/>
    <property type="project" value="TreeGrafter"/>
</dbReference>
<dbReference type="SUPFAM" id="SSF46689">
    <property type="entry name" value="Homeodomain-like"/>
    <property type="match status" value="1"/>
</dbReference>
<dbReference type="PRINTS" id="PR00455">
    <property type="entry name" value="HTHTETR"/>
</dbReference>
<evidence type="ECO:0000313" key="5">
    <source>
        <dbReference type="Proteomes" id="UP001162834"/>
    </source>
</evidence>
<dbReference type="InterPro" id="IPR050109">
    <property type="entry name" value="HTH-type_TetR-like_transc_reg"/>
</dbReference>
<dbReference type="EMBL" id="CP087164">
    <property type="protein sequence ID" value="UGS34024.1"/>
    <property type="molecule type" value="Genomic_DNA"/>
</dbReference>
<keyword evidence="1 2" id="KW-0238">DNA-binding</keyword>
<evidence type="ECO:0000256" key="2">
    <source>
        <dbReference type="PROSITE-ProRule" id="PRU00335"/>
    </source>
</evidence>
<dbReference type="PROSITE" id="PS50977">
    <property type="entry name" value="HTH_TETR_2"/>
    <property type="match status" value="1"/>
</dbReference>
<dbReference type="PANTHER" id="PTHR30055:SF226">
    <property type="entry name" value="HTH-TYPE TRANSCRIPTIONAL REGULATOR PKSA"/>
    <property type="match status" value="1"/>
</dbReference>
<keyword evidence="5" id="KW-1185">Reference proteome</keyword>
<feature type="domain" description="HTH tetR-type" evidence="3">
    <location>
        <begin position="31"/>
        <end position="91"/>
    </location>
</feature>